<dbReference type="Pfam" id="PF00196">
    <property type="entry name" value="GerE"/>
    <property type="match status" value="1"/>
</dbReference>
<keyword evidence="2" id="KW-0597">Phosphoprotein</keyword>
<dbReference type="InterPro" id="IPR039420">
    <property type="entry name" value="WalR-like"/>
</dbReference>
<dbReference type="InterPro" id="IPR000792">
    <property type="entry name" value="Tscrpt_reg_LuxR_C"/>
</dbReference>
<dbReference type="GO" id="GO:0003677">
    <property type="term" value="F:DNA binding"/>
    <property type="evidence" value="ECO:0007669"/>
    <property type="project" value="UniProtKB-KW"/>
</dbReference>
<dbReference type="SMART" id="SM00421">
    <property type="entry name" value="HTH_LUXR"/>
    <property type="match status" value="1"/>
</dbReference>
<dbReference type="SUPFAM" id="SSF52172">
    <property type="entry name" value="CheY-like"/>
    <property type="match status" value="1"/>
</dbReference>
<dbReference type="EMBL" id="JAAIIF010000002">
    <property type="protein sequence ID" value="NMM95345.1"/>
    <property type="molecule type" value="Genomic_DNA"/>
</dbReference>
<evidence type="ECO:0000256" key="2">
    <source>
        <dbReference type="PROSITE-ProRule" id="PRU00169"/>
    </source>
</evidence>
<dbReference type="Pfam" id="PF00072">
    <property type="entry name" value="Response_reg"/>
    <property type="match status" value="1"/>
</dbReference>
<organism evidence="5 6">
    <name type="scientific">Bifidobacterium erythrocebi</name>
    <dbReference type="NCBI Taxonomy" id="2675325"/>
    <lineage>
        <taxon>Bacteria</taxon>
        <taxon>Bacillati</taxon>
        <taxon>Actinomycetota</taxon>
        <taxon>Actinomycetes</taxon>
        <taxon>Bifidobacteriales</taxon>
        <taxon>Bifidobacteriaceae</taxon>
        <taxon>Bifidobacterium</taxon>
    </lineage>
</organism>
<accession>A0A7Y0ERZ9</accession>
<dbReference type="PANTHER" id="PTHR43214:SF43">
    <property type="entry name" value="TWO-COMPONENT RESPONSE REGULATOR"/>
    <property type="match status" value="1"/>
</dbReference>
<comment type="caution">
    <text evidence="5">The sequence shown here is derived from an EMBL/GenBank/DDBJ whole genome shotgun (WGS) entry which is preliminary data.</text>
</comment>
<feature type="domain" description="HTH luxR-type" evidence="3">
    <location>
        <begin position="101"/>
        <end position="166"/>
    </location>
</feature>
<feature type="modified residue" description="4-aspartylphosphate" evidence="2">
    <location>
        <position position="10"/>
    </location>
</feature>
<dbReference type="InterPro" id="IPR001789">
    <property type="entry name" value="Sig_transdc_resp-reg_receiver"/>
</dbReference>
<gene>
    <name evidence="5" type="ORF">G1C98_0081</name>
</gene>
<name>A0A7Y0ERZ9_9BIFI</name>
<dbReference type="Proteomes" id="UP000529710">
    <property type="component" value="Unassembled WGS sequence"/>
</dbReference>
<evidence type="ECO:0000313" key="6">
    <source>
        <dbReference type="Proteomes" id="UP000529710"/>
    </source>
</evidence>
<dbReference type="PROSITE" id="PS00622">
    <property type="entry name" value="HTH_LUXR_1"/>
    <property type="match status" value="1"/>
</dbReference>
<evidence type="ECO:0000313" key="5">
    <source>
        <dbReference type="EMBL" id="NMM95345.1"/>
    </source>
</evidence>
<dbReference type="PROSITE" id="PS50043">
    <property type="entry name" value="HTH_LUXR_2"/>
    <property type="match status" value="1"/>
</dbReference>
<keyword evidence="1" id="KW-0238">DNA-binding</keyword>
<dbReference type="InterPro" id="IPR016032">
    <property type="entry name" value="Sig_transdc_resp-reg_C-effctor"/>
</dbReference>
<evidence type="ECO:0000259" key="3">
    <source>
        <dbReference type="PROSITE" id="PS50043"/>
    </source>
</evidence>
<sequence>MHKPDVLILDMALNDASGPSVCTQIRKYTSSIGIIGVTAYDSKQYIDDLAQAGAQALVAKECLAADLKKLLPVVAKGESSDPTVFMTAAQAHDKLAQQAQNQPSLQQLSTRELQVLRRYAHDASTTEIASELGVTTNTVFTYMHRISQKLGVKNRLEAIKECKKYDLL</sequence>
<dbReference type="AlphaFoldDB" id="A0A7Y0ERZ9"/>
<proteinExistence type="predicted"/>
<dbReference type="SUPFAM" id="SSF46894">
    <property type="entry name" value="C-terminal effector domain of the bipartite response regulators"/>
    <property type="match status" value="1"/>
</dbReference>
<evidence type="ECO:0000256" key="1">
    <source>
        <dbReference type="ARBA" id="ARBA00023125"/>
    </source>
</evidence>
<protein>
    <submittedName>
        <fullName evidence="5">LuxR family Bacterial regulatory protein</fullName>
    </submittedName>
</protein>
<keyword evidence="6" id="KW-1185">Reference proteome</keyword>
<dbReference type="PROSITE" id="PS50110">
    <property type="entry name" value="RESPONSE_REGULATORY"/>
    <property type="match status" value="1"/>
</dbReference>
<dbReference type="GO" id="GO:0000160">
    <property type="term" value="P:phosphorelay signal transduction system"/>
    <property type="evidence" value="ECO:0007669"/>
    <property type="project" value="InterPro"/>
</dbReference>
<dbReference type="InterPro" id="IPR011006">
    <property type="entry name" value="CheY-like_superfamily"/>
</dbReference>
<dbReference type="PANTHER" id="PTHR43214">
    <property type="entry name" value="TWO-COMPONENT RESPONSE REGULATOR"/>
    <property type="match status" value="1"/>
</dbReference>
<dbReference type="CDD" id="cd06170">
    <property type="entry name" value="LuxR_C_like"/>
    <property type="match status" value="1"/>
</dbReference>
<dbReference type="Gene3D" id="3.40.50.2300">
    <property type="match status" value="1"/>
</dbReference>
<dbReference type="PRINTS" id="PR00038">
    <property type="entry name" value="HTHLUXR"/>
</dbReference>
<reference evidence="5 6" key="1">
    <citation type="submission" date="2020-02" db="EMBL/GenBank/DDBJ databases">
        <title>Characterization of phylogenetic diversity of novel bifidobacterial species isolated in Czech ZOOs.</title>
        <authorList>
            <person name="Lugli G.A."/>
            <person name="Vera N.B."/>
            <person name="Ventura M."/>
        </authorList>
    </citation>
    <scope>NUCLEOTIDE SEQUENCE [LARGE SCALE GENOMIC DNA]</scope>
    <source>
        <strain evidence="5 6">DSM 109960</strain>
    </source>
</reference>
<dbReference type="GO" id="GO:0006355">
    <property type="term" value="P:regulation of DNA-templated transcription"/>
    <property type="evidence" value="ECO:0007669"/>
    <property type="project" value="InterPro"/>
</dbReference>
<evidence type="ECO:0000259" key="4">
    <source>
        <dbReference type="PROSITE" id="PS50110"/>
    </source>
</evidence>
<feature type="domain" description="Response regulatory" evidence="4">
    <location>
        <begin position="1"/>
        <end position="75"/>
    </location>
</feature>